<protein>
    <submittedName>
        <fullName evidence="2">Furin-like_2 domain-containing protein</fullName>
    </submittedName>
</protein>
<dbReference type="AlphaFoldDB" id="A0A1I7SP08"/>
<evidence type="ECO:0000313" key="1">
    <source>
        <dbReference type="Proteomes" id="UP000095284"/>
    </source>
</evidence>
<dbReference type="SMART" id="SM00261">
    <property type="entry name" value="FU"/>
    <property type="match status" value="2"/>
</dbReference>
<dbReference type="WBParaSite" id="BXY_1479800.1">
    <property type="protein sequence ID" value="BXY_1479800.1"/>
    <property type="gene ID" value="BXY_1479800"/>
</dbReference>
<sequence length="128" mass="14465">LECVAEKPIDPAHCSPFCQECDSKRRSTFHCKTCLFNLISDQNLKTCVGPVCPYAYYEDKSKKTCERCHRNCLTCAGPLGGYKKDCVRCQILYFDAEKKKGTYEGCDDSFIPYGVNKFSSGHISSYKV</sequence>
<dbReference type="SUPFAM" id="SSF57184">
    <property type="entry name" value="Growth factor receptor domain"/>
    <property type="match status" value="1"/>
</dbReference>
<proteinExistence type="predicted"/>
<dbReference type="InterPro" id="IPR009030">
    <property type="entry name" value="Growth_fac_rcpt_cys_sf"/>
</dbReference>
<dbReference type="Gene3D" id="2.10.220.10">
    <property type="entry name" value="Hormone Receptor, Insulin-like Growth Factor Receptor 1, Chain A, domain 2"/>
    <property type="match status" value="1"/>
</dbReference>
<organism evidence="1 2">
    <name type="scientific">Bursaphelenchus xylophilus</name>
    <name type="common">Pinewood nematode worm</name>
    <name type="synonym">Aphelenchoides xylophilus</name>
    <dbReference type="NCBI Taxonomy" id="6326"/>
    <lineage>
        <taxon>Eukaryota</taxon>
        <taxon>Metazoa</taxon>
        <taxon>Ecdysozoa</taxon>
        <taxon>Nematoda</taxon>
        <taxon>Chromadorea</taxon>
        <taxon>Rhabditida</taxon>
        <taxon>Tylenchina</taxon>
        <taxon>Tylenchomorpha</taxon>
        <taxon>Aphelenchoidea</taxon>
        <taxon>Aphelenchoididae</taxon>
        <taxon>Bursaphelenchus</taxon>
    </lineage>
</organism>
<name>A0A1I7SP08_BURXY</name>
<dbReference type="InterPro" id="IPR006212">
    <property type="entry name" value="Furin_repeat"/>
</dbReference>
<accession>A0A1I7SP08</accession>
<reference evidence="2" key="1">
    <citation type="submission" date="2016-11" db="UniProtKB">
        <authorList>
            <consortium name="WormBaseParasite"/>
        </authorList>
    </citation>
    <scope>IDENTIFICATION</scope>
</reference>
<dbReference type="Proteomes" id="UP000095284">
    <property type="component" value="Unplaced"/>
</dbReference>
<evidence type="ECO:0000313" key="2">
    <source>
        <dbReference type="WBParaSite" id="BXY_1479800.1"/>
    </source>
</evidence>